<comment type="caution">
    <text evidence="2">The sequence shown here is derived from an EMBL/GenBank/DDBJ whole genome shotgun (WGS) entry which is preliminary data.</text>
</comment>
<accession>A0A928VI84</accession>
<proteinExistence type="predicted"/>
<dbReference type="InterPro" id="IPR012296">
    <property type="entry name" value="Nuclease_put_TT1808"/>
</dbReference>
<keyword evidence="2" id="KW-0540">Nuclease</keyword>
<evidence type="ECO:0000313" key="2">
    <source>
        <dbReference type="EMBL" id="MBE9028167.1"/>
    </source>
</evidence>
<sequence>MIAEVLSKSTEAYDRDEKFAAYRTIPTFREYLLIDQYSLHVEQYTKTADNRWIFSEYDGMEASLRLESIGCEITLFDLYSDIEFVSPNSVNLS</sequence>
<dbReference type="InterPro" id="IPR008538">
    <property type="entry name" value="Uma2"/>
</dbReference>
<protein>
    <submittedName>
        <fullName evidence="2">Uma2 family endonuclease</fullName>
    </submittedName>
</protein>
<gene>
    <name evidence="2" type="ORF">IQ266_00165</name>
</gene>
<dbReference type="SUPFAM" id="SSF52980">
    <property type="entry name" value="Restriction endonuclease-like"/>
    <property type="match status" value="1"/>
</dbReference>
<dbReference type="EMBL" id="JADEXQ010000001">
    <property type="protein sequence ID" value="MBE9028167.1"/>
    <property type="molecule type" value="Genomic_DNA"/>
</dbReference>
<dbReference type="Proteomes" id="UP000625316">
    <property type="component" value="Unassembled WGS sequence"/>
</dbReference>
<keyword evidence="3" id="KW-1185">Reference proteome</keyword>
<feature type="domain" description="Putative restriction endonuclease" evidence="1">
    <location>
        <begin position="2"/>
        <end position="69"/>
    </location>
</feature>
<dbReference type="RefSeq" id="WP_264322988.1">
    <property type="nucleotide sequence ID" value="NZ_JADEXQ010000001.1"/>
</dbReference>
<dbReference type="PANTHER" id="PTHR36558">
    <property type="entry name" value="GLR1098 PROTEIN"/>
    <property type="match status" value="1"/>
</dbReference>
<organism evidence="2 3">
    <name type="scientific">Romeriopsis navalis LEGE 11480</name>
    <dbReference type="NCBI Taxonomy" id="2777977"/>
    <lineage>
        <taxon>Bacteria</taxon>
        <taxon>Bacillati</taxon>
        <taxon>Cyanobacteriota</taxon>
        <taxon>Cyanophyceae</taxon>
        <taxon>Leptolyngbyales</taxon>
        <taxon>Leptolyngbyaceae</taxon>
        <taxon>Romeriopsis</taxon>
        <taxon>Romeriopsis navalis</taxon>
    </lineage>
</organism>
<keyword evidence="2" id="KW-0255">Endonuclease</keyword>
<dbReference type="Gene3D" id="3.90.1570.10">
    <property type="entry name" value="tt1808, chain A"/>
    <property type="match status" value="1"/>
</dbReference>
<dbReference type="Pfam" id="PF05685">
    <property type="entry name" value="Uma2"/>
    <property type="match status" value="1"/>
</dbReference>
<evidence type="ECO:0000313" key="3">
    <source>
        <dbReference type="Proteomes" id="UP000625316"/>
    </source>
</evidence>
<dbReference type="GO" id="GO:0004519">
    <property type="term" value="F:endonuclease activity"/>
    <property type="evidence" value="ECO:0007669"/>
    <property type="project" value="UniProtKB-KW"/>
</dbReference>
<dbReference type="PANTHER" id="PTHR36558:SF1">
    <property type="entry name" value="RESTRICTION ENDONUCLEASE DOMAIN-CONTAINING PROTEIN-RELATED"/>
    <property type="match status" value="1"/>
</dbReference>
<reference evidence="2" key="1">
    <citation type="submission" date="2020-10" db="EMBL/GenBank/DDBJ databases">
        <authorList>
            <person name="Castelo-Branco R."/>
            <person name="Eusebio N."/>
            <person name="Adriana R."/>
            <person name="Vieira A."/>
            <person name="Brugerolle De Fraissinette N."/>
            <person name="Rezende De Castro R."/>
            <person name="Schneider M.P."/>
            <person name="Vasconcelos V."/>
            <person name="Leao P.N."/>
        </authorList>
    </citation>
    <scope>NUCLEOTIDE SEQUENCE</scope>
    <source>
        <strain evidence="2">LEGE 11480</strain>
    </source>
</reference>
<name>A0A928VI84_9CYAN</name>
<evidence type="ECO:0000259" key="1">
    <source>
        <dbReference type="Pfam" id="PF05685"/>
    </source>
</evidence>
<dbReference type="AlphaFoldDB" id="A0A928VI84"/>
<dbReference type="CDD" id="cd06260">
    <property type="entry name" value="DUF820-like"/>
    <property type="match status" value="1"/>
</dbReference>
<dbReference type="InterPro" id="IPR011335">
    <property type="entry name" value="Restrct_endonuc-II-like"/>
</dbReference>
<keyword evidence="2" id="KW-0378">Hydrolase</keyword>